<dbReference type="GeneID" id="54407731"/>
<dbReference type="EMBL" id="ML977498">
    <property type="protein sequence ID" value="KAF2134129.1"/>
    <property type="molecule type" value="Genomic_DNA"/>
</dbReference>
<dbReference type="PANTHER" id="PTHR11533">
    <property type="entry name" value="PROTEASE M1 ZINC METALLOPROTEASE"/>
    <property type="match status" value="1"/>
</dbReference>
<dbReference type="InterPro" id="IPR045357">
    <property type="entry name" value="Aminopeptidase_N-like_N"/>
</dbReference>
<feature type="domain" description="Peptidase M1 membrane alanine aminopeptidase" evidence="13">
    <location>
        <begin position="345"/>
        <end position="562"/>
    </location>
</feature>
<dbReference type="InterPro" id="IPR034016">
    <property type="entry name" value="M1_APN-typ"/>
</dbReference>
<dbReference type="FunFam" id="2.60.40.1730:FF:000002">
    <property type="entry name" value="Aminopeptidase"/>
    <property type="match status" value="1"/>
</dbReference>
<feature type="binding site" evidence="9">
    <location>
        <position position="417"/>
    </location>
    <ligand>
        <name>Zn(2+)</name>
        <dbReference type="ChEBI" id="CHEBI:29105"/>
        <note>catalytic</note>
    </ligand>
</feature>
<evidence type="ECO:0000256" key="5">
    <source>
        <dbReference type="ARBA" id="ARBA00022801"/>
    </source>
</evidence>
<evidence type="ECO:0000256" key="12">
    <source>
        <dbReference type="SAM" id="MobiDB-lite"/>
    </source>
</evidence>
<dbReference type="RefSeq" id="XP_033528516.1">
    <property type="nucleotide sequence ID" value="XM_033667299.1"/>
</dbReference>
<dbReference type="EC" id="3.4.11.-" evidence="11"/>
<dbReference type="Gene3D" id="1.10.390.10">
    <property type="entry name" value="Neutral Protease Domain 2"/>
    <property type="match status" value="1"/>
</dbReference>
<dbReference type="PRINTS" id="PR00756">
    <property type="entry name" value="ALADIPTASE"/>
</dbReference>
<organism evidence="16 17">
    <name type="scientific">Dothidotthia symphoricarpi CBS 119687</name>
    <dbReference type="NCBI Taxonomy" id="1392245"/>
    <lineage>
        <taxon>Eukaryota</taxon>
        <taxon>Fungi</taxon>
        <taxon>Dikarya</taxon>
        <taxon>Ascomycota</taxon>
        <taxon>Pezizomycotina</taxon>
        <taxon>Dothideomycetes</taxon>
        <taxon>Pleosporomycetidae</taxon>
        <taxon>Pleosporales</taxon>
        <taxon>Dothidotthiaceae</taxon>
        <taxon>Dothidotthia</taxon>
    </lineage>
</organism>
<protein>
    <recommendedName>
        <fullName evidence="11">Aminopeptidase</fullName>
        <ecNumber evidence="11">3.4.11.-</ecNumber>
    </recommendedName>
</protein>
<evidence type="ECO:0000256" key="2">
    <source>
        <dbReference type="ARBA" id="ARBA00022438"/>
    </source>
</evidence>
<keyword evidence="7 11" id="KW-0482">Metalloprotease</keyword>
<dbReference type="Pfam" id="PF01433">
    <property type="entry name" value="Peptidase_M1"/>
    <property type="match status" value="1"/>
</dbReference>
<comment type="similarity">
    <text evidence="1 11">Belongs to the peptidase M1 family.</text>
</comment>
<dbReference type="Gene3D" id="1.25.50.20">
    <property type="match status" value="1"/>
</dbReference>
<feature type="active site" description="Proton acceptor" evidence="8">
    <location>
        <position position="418"/>
    </location>
</feature>
<evidence type="ECO:0000256" key="1">
    <source>
        <dbReference type="ARBA" id="ARBA00010136"/>
    </source>
</evidence>
<keyword evidence="3 11" id="KW-0645">Protease</keyword>
<feature type="site" description="Transition state stabilizer" evidence="10">
    <location>
        <position position="503"/>
    </location>
</feature>
<dbReference type="FunFam" id="2.60.40.1910:FF:000004">
    <property type="entry name" value="Aminopeptidase"/>
    <property type="match status" value="1"/>
</dbReference>
<dbReference type="FunFam" id="1.10.390.10:FF:000001">
    <property type="entry name" value="Aminopeptidase"/>
    <property type="match status" value="1"/>
</dbReference>
<evidence type="ECO:0000256" key="7">
    <source>
        <dbReference type="ARBA" id="ARBA00023049"/>
    </source>
</evidence>
<evidence type="ECO:0000256" key="10">
    <source>
        <dbReference type="PIRSR" id="PIRSR634016-4"/>
    </source>
</evidence>
<dbReference type="AlphaFoldDB" id="A0A6A6AQC5"/>
<evidence type="ECO:0000259" key="15">
    <source>
        <dbReference type="Pfam" id="PF17900"/>
    </source>
</evidence>
<evidence type="ECO:0000256" key="9">
    <source>
        <dbReference type="PIRSR" id="PIRSR634016-3"/>
    </source>
</evidence>
<keyword evidence="17" id="KW-1185">Reference proteome</keyword>
<sequence length="974" mass="109020">MRCFRQNVGLRRADYAALGTRSVTMVRAPLSSITALSPLNPRRSLLHTSRAASIYPAAPARLPNITPRRTPKPSRHTPFVPVRHCSHRRNMCRHFGAEEHSSTDITQAREVLPTNVKPLHYDLTLEPDFETFTYEGTVVIDFASLDVAEDSTSISLNTNDLKIHSAKVTADEKTISSSPTLSHDEDSQTTKVSFDQTISTGSKAKLTLVFTGNLNDNMAGFYRSSFKAEDGSTTYLATTQMEPTDARRAFPCFDEPALKAKFTVTLIADDKMTCLSNMDVASEKTVDSKVTGGKRKAVTFNPTPLMSTYLLAFIIGELNYIETNSFRVPVRVYAPKDKDIEHGRFSLELAAKTLEFYEKTFNSDFPLPKMDMIAIPDFSAGAMENWGLVTYRVVDILIDEKVSGASVKQRVAETVQHELAHQWFGNLVTMDFWDGLWLNEGFATWMSWYSCNVFYPDWKVWEGYVTDNLAGALSLDSLRSSHPIEVPVKRADEINQIFDAISYSKGSSVIRMISKYLGEDVFMEGIRRYLKKHAYGNTQTGDLWAALADASGKDVEKVMDIWTKKVGFPVVTVTEGSDSIHLKQNRFLRTADVKPEEDQTLYPIFLALRTKEGVNEDATLFEREADLKLKDLDFFKLNADHSGLYRTSYSPERLRKLGLAAKEGLLTVEDRAGMIADAGSLAASGYQKTSGILSLLDSFKSESEFVVWQEITGRIATLRGAWMFEPQEVKDALKKFQLDLCSDKAHELGWTFSDEDGHIEQQFKAMMFGAVGISGDEKIVKASFDMFNKFKAGDKSAIHPNLRGSVYAIVLSSGGTEEYDAIVNEAIHAPTADERNTALRSLGRAKSPELIQRSLAFSISKDVKAQDIYLPLSALRSHPEGCNALWKWVKENWEELEKRLPPSLSMLSSVVSITTSSFTHQEHIEDIKAFFATKSTKGFDMSLSQSLDAISAKAAWIERDSEDVKSWLKEQKYL</sequence>
<dbReference type="InterPro" id="IPR024571">
    <property type="entry name" value="ERAP1-like_C_dom"/>
</dbReference>
<dbReference type="InterPro" id="IPR042097">
    <property type="entry name" value="Aminopeptidase_N-like_N_sf"/>
</dbReference>
<dbReference type="GO" id="GO:0006508">
    <property type="term" value="P:proteolysis"/>
    <property type="evidence" value="ECO:0007669"/>
    <property type="project" value="UniProtKB-KW"/>
</dbReference>
<name>A0A6A6AQC5_9PLEO</name>
<evidence type="ECO:0000259" key="14">
    <source>
        <dbReference type="Pfam" id="PF11838"/>
    </source>
</evidence>
<dbReference type="Gene3D" id="2.60.40.1910">
    <property type="match status" value="1"/>
</dbReference>
<comment type="cofactor">
    <cofactor evidence="9 11">
        <name>Zn(2+)</name>
        <dbReference type="ChEBI" id="CHEBI:29105"/>
    </cofactor>
    <text evidence="9 11">Binds 1 zinc ion per subunit.</text>
</comment>
<keyword evidence="5 11" id="KW-0378">Hydrolase</keyword>
<feature type="region of interest" description="Disordered" evidence="12">
    <location>
        <begin position="61"/>
        <end position="80"/>
    </location>
</feature>
<evidence type="ECO:0000256" key="3">
    <source>
        <dbReference type="ARBA" id="ARBA00022670"/>
    </source>
</evidence>
<evidence type="ECO:0000313" key="17">
    <source>
        <dbReference type="Proteomes" id="UP000799771"/>
    </source>
</evidence>
<dbReference type="SUPFAM" id="SSF63737">
    <property type="entry name" value="Leukotriene A4 hydrolase N-terminal domain"/>
    <property type="match status" value="1"/>
</dbReference>
<feature type="binding site" evidence="9">
    <location>
        <position position="440"/>
    </location>
    <ligand>
        <name>Zn(2+)</name>
        <dbReference type="ChEBI" id="CHEBI:29105"/>
        <note>catalytic</note>
    </ligand>
</feature>
<dbReference type="GO" id="GO:0043171">
    <property type="term" value="P:peptide catabolic process"/>
    <property type="evidence" value="ECO:0007669"/>
    <property type="project" value="TreeGrafter"/>
</dbReference>
<dbReference type="CDD" id="cd09601">
    <property type="entry name" value="M1_APN-Q_like"/>
    <property type="match status" value="1"/>
</dbReference>
<dbReference type="InterPro" id="IPR050344">
    <property type="entry name" value="Peptidase_M1_aminopeptidases"/>
</dbReference>
<dbReference type="PANTHER" id="PTHR11533:SF174">
    <property type="entry name" value="PUROMYCIN-SENSITIVE AMINOPEPTIDASE-RELATED"/>
    <property type="match status" value="1"/>
</dbReference>
<evidence type="ECO:0000259" key="13">
    <source>
        <dbReference type="Pfam" id="PF01433"/>
    </source>
</evidence>
<dbReference type="GO" id="GO:0016020">
    <property type="term" value="C:membrane"/>
    <property type="evidence" value="ECO:0007669"/>
    <property type="project" value="TreeGrafter"/>
</dbReference>
<feature type="domain" description="Aminopeptidase N-like N-terminal" evidence="15">
    <location>
        <begin position="117"/>
        <end position="310"/>
    </location>
</feature>
<dbReference type="InterPro" id="IPR014782">
    <property type="entry name" value="Peptidase_M1_dom"/>
</dbReference>
<dbReference type="Pfam" id="PF11838">
    <property type="entry name" value="ERAP1_C"/>
    <property type="match status" value="1"/>
</dbReference>
<evidence type="ECO:0000256" key="8">
    <source>
        <dbReference type="PIRSR" id="PIRSR634016-1"/>
    </source>
</evidence>
<dbReference type="Pfam" id="PF17900">
    <property type="entry name" value="Peptidase_M1_N"/>
    <property type="match status" value="1"/>
</dbReference>
<evidence type="ECO:0000313" key="16">
    <source>
        <dbReference type="EMBL" id="KAF2134129.1"/>
    </source>
</evidence>
<dbReference type="Proteomes" id="UP000799771">
    <property type="component" value="Unassembled WGS sequence"/>
</dbReference>
<feature type="binding site" evidence="9">
    <location>
        <position position="421"/>
    </location>
    <ligand>
        <name>Zn(2+)</name>
        <dbReference type="ChEBI" id="CHEBI:29105"/>
        <note>catalytic</note>
    </ligand>
</feature>
<keyword evidence="2 11" id="KW-0031">Aminopeptidase</keyword>
<dbReference type="GO" id="GO:0005737">
    <property type="term" value="C:cytoplasm"/>
    <property type="evidence" value="ECO:0007669"/>
    <property type="project" value="TreeGrafter"/>
</dbReference>
<keyword evidence="4 9" id="KW-0479">Metal-binding</keyword>
<dbReference type="OrthoDB" id="10031169at2759"/>
<evidence type="ECO:0000256" key="4">
    <source>
        <dbReference type="ARBA" id="ARBA00022723"/>
    </source>
</evidence>
<reference evidence="16" key="1">
    <citation type="journal article" date="2020" name="Stud. Mycol.">
        <title>101 Dothideomycetes genomes: a test case for predicting lifestyles and emergence of pathogens.</title>
        <authorList>
            <person name="Haridas S."/>
            <person name="Albert R."/>
            <person name="Binder M."/>
            <person name="Bloem J."/>
            <person name="Labutti K."/>
            <person name="Salamov A."/>
            <person name="Andreopoulos B."/>
            <person name="Baker S."/>
            <person name="Barry K."/>
            <person name="Bills G."/>
            <person name="Bluhm B."/>
            <person name="Cannon C."/>
            <person name="Castanera R."/>
            <person name="Culley D."/>
            <person name="Daum C."/>
            <person name="Ezra D."/>
            <person name="Gonzalez J."/>
            <person name="Henrissat B."/>
            <person name="Kuo A."/>
            <person name="Liang C."/>
            <person name="Lipzen A."/>
            <person name="Lutzoni F."/>
            <person name="Magnuson J."/>
            <person name="Mondo S."/>
            <person name="Nolan M."/>
            <person name="Ohm R."/>
            <person name="Pangilinan J."/>
            <person name="Park H.-J."/>
            <person name="Ramirez L."/>
            <person name="Alfaro M."/>
            <person name="Sun H."/>
            <person name="Tritt A."/>
            <person name="Yoshinaga Y."/>
            <person name="Zwiers L.-H."/>
            <person name="Turgeon B."/>
            <person name="Goodwin S."/>
            <person name="Spatafora J."/>
            <person name="Crous P."/>
            <person name="Grigoriev I."/>
        </authorList>
    </citation>
    <scope>NUCLEOTIDE SEQUENCE</scope>
    <source>
        <strain evidence="16">CBS 119687</strain>
    </source>
</reference>
<dbReference type="GO" id="GO:0070006">
    <property type="term" value="F:metalloaminopeptidase activity"/>
    <property type="evidence" value="ECO:0007669"/>
    <property type="project" value="TreeGrafter"/>
</dbReference>
<dbReference type="GO" id="GO:0008270">
    <property type="term" value="F:zinc ion binding"/>
    <property type="evidence" value="ECO:0007669"/>
    <property type="project" value="UniProtKB-UniRule"/>
</dbReference>
<keyword evidence="6 9" id="KW-0862">Zinc</keyword>
<evidence type="ECO:0000256" key="6">
    <source>
        <dbReference type="ARBA" id="ARBA00022833"/>
    </source>
</evidence>
<proteinExistence type="inferred from homology"/>
<dbReference type="Gene3D" id="2.60.40.1730">
    <property type="entry name" value="tricorn interacting facor f3 domain"/>
    <property type="match status" value="1"/>
</dbReference>
<dbReference type="SUPFAM" id="SSF55486">
    <property type="entry name" value="Metalloproteases ('zincins'), catalytic domain"/>
    <property type="match status" value="1"/>
</dbReference>
<dbReference type="InterPro" id="IPR001930">
    <property type="entry name" value="Peptidase_M1"/>
</dbReference>
<dbReference type="FunFam" id="1.25.50.20:FF:000002">
    <property type="entry name" value="Aminopeptidase"/>
    <property type="match status" value="1"/>
</dbReference>
<evidence type="ECO:0000256" key="11">
    <source>
        <dbReference type="RuleBase" id="RU364040"/>
    </source>
</evidence>
<accession>A0A6A6AQC5</accession>
<gene>
    <name evidence="16" type="ORF">P153DRAFT_363113</name>
</gene>
<feature type="domain" description="ERAP1-like C-terminal" evidence="14">
    <location>
        <begin position="634"/>
        <end position="951"/>
    </location>
</feature>
<dbReference type="GO" id="GO:0042277">
    <property type="term" value="F:peptide binding"/>
    <property type="evidence" value="ECO:0007669"/>
    <property type="project" value="TreeGrafter"/>
</dbReference>
<dbReference type="InterPro" id="IPR027268">
    <property type="entry name" value="Peptidase_M4/M1_CTD_sf"/>
</dbReference>